<comment type="caution">
    <text evidence="6">The sequence shown here is derived from an EMBL/GenBank/DDBJ whole genome shotgun (WGS) entry which is preliminary data.</text>
</comment>
<keyword evidence="3" id="KW-0141">cGMP biosynthesis</keyword>
<dbReference type="SMART" id="SM00052">
    <property type="entry name" value="EAL"/>
    <property type="match status" value="1"/>
</dbReference>
<evidence type="ECO:0000259" key="5">
    <source>
        <dbReference type="PROSITE" id="PS50887"/>
    </source>
</evidence>
<dbReference type="CDD" id="cd01948">
    <property type="entry name" value="EAL"/>
    <property type="match status" value="1"/>
</dbReference>
<dbReference type="SMART" id="SM00267">
    <property type="entry name" value="GGDEF"/>
    <property type="match status" value="1"/>
</dbReference>
<dbReference type="NCBIfam" id="TIGR00254">
    <property type="entry name" value="GGDEF"/>
    <property type="match status" value="1"/>
</dbReference>
<dbReference type="PANTHER" id="PTHR44757">
    <property type="entry name" value="DIGUANYLATE CYCLASE DGCP"/>
    <property type="match status" value="1"/>
</dbReference>
<dbReference type="InterPro" id="IPR035919">
    <property type="entry name" value="EAL_sf"/>
</dbReference>
<dbReference type="Pfam" id="PF00563">
    <property type="entry name" value="EAL"/>
    <property type="match status" value="1"/>
</dbReference>
<accession>A0A8J3ZK64</accession>
<evidence type="ECO:0000256" key="1">
    <source>
        <dbReference type="ARBA" id="ARBA00012202"/>
    </source>
</evidence>
<protein>
    <recommendedName>
        <fullName evidence="1">guanylate cyclase</fullName>
        <ecNumber evidence="1">4.6.1.2</ecNumber>
    </recommendedName>
</protein>
<reference evidence="6" key="1">
    <citation type="submission" date="2021-01" db="EMBL/GenBank/DDBJ databases">
        <title>Whole genome shotgun sequence of Virgisporangium aurantiacum NBRC 16421.</title>
        <authorList>
            <person name="Komaki H."/>
            <person name="Tamura T."/>
        </authorList>
    </citation>
    <scope>NUCLEOTIDE SEQUENCE</scope>
    <source>
        <strain evidence="6">NBRC 16421</strain>
    </source>
</reference>
<dbReference type="EC" id="4.6.1.2" evidence="1"/>
<dbReference type="SUPFAM" id="SSF55073">
    <property type="entry name" value="Nucleotide cyclase"/>
    <property type="match status" value="1"/>
</dbReference>
<dbReference type="RefSeq" id="WP_204008992.1">
    <property type="nucleotide sequence ID" value="NZ_BOPG01000085.1"/>
</dbReference>
<dbReference type="InterPro" id="IPR001633">
    <property type="entry name" value="EAL_dom"/>
</dbReference>
<evidence type="ECO:0000313" key="6">
    <source>
        <dbReference type="EMBL" id="GIJ63006.1"/>
    </source>
</evidence>
<dbReference type="AlphaFoldDB" id="A0A8J3ZK64"/>
<evidence type="ECO:0000256" key="2">
    <source>
        <dbReference type="ARBA" id="ARBA00022741"/>
    </source>
</evidence>
<proteinExistence type="predicted"/>
<keyword evidence="2" id="KW-0547">Nucleotide-binding</keyword>
<keyword evidence="7" id="KW-1185">Reference proteome</keyword>
<dbReference type="CDD" id="cd01949">
    <property type="entry name" value="GGDEF"/>
    <property type="match status" value="1"/>
</dbReference>
<dbReference type="GO" id="GO:0000166">
    <property type="term" value="F:nucleotide binding"/>
    <property type="evidence" value="ECO:0007669"/>
    <property type="project" value="UniProtKB-KW"/>
</dbReference>
<dbReference type="InterPro" id="IPR042463">
    <property type="entry name" value="HNOB_dom_associated_sf"/>
</dbReference>
<dbReference type="Gene3D" id="3.30.450.260">
    <property type="entry name" value="Haem NO binding associated domain"/>
    <property type="match status" value="1"/>
</dbReference>
<dbReference type="PANTHER" id="PTHR44757:SF2">
    <property type="entry name" value="BIOFILM ARCHITECTURE MAINTENANCE PROTEIN MBAA"/>
    <property type="match status" value="1"/>
</dbReference>
<feature type="domain" description="EAL" evidence="4">
    <location>
        <begin position="362"/>
        <end position="610"/>
    </location>
</feature>
<dbReference type="Gene3D" id="3.30.70.270">
    <property type="match status" value="1"/>
</dbReference>
<dbReference type="Gene3D" id="3.20.20.450">
    <property type="entry name" value="EAL domain"/>
    <property type="match status" value="1"/>
</dbReference>
<evidence type="ECO:0000313" key="7">
    <source>
        <dbReference type="Proteomes" id="UP000612585"/>
    </source>
</evidence>
<name>A0A8J3ZK64_9ACTN</name>
<dbReference type="PROSITE" id="PS50883">
    <property type="entry name" value="EAL"/>
    <property type="match status" value="1"/>
</dbReference>
<dbReference type="GO" id="GO:0004383">
    <property type="term" value="F:guanylate cyclase activity"/>
    <property type="evidence" value="ECO:0007669"/>
    <property type="project" value="UniProtKB-EC"/>
</dbReference>
<dbReference type="Proteomes" id="UP000612585">
    <property type="component" value="Unassembled WGS sequence"/>
</dbReference>
<dbReference type="Pfam" id="PF07701">
    <property type="entry name" value="HNOBA"/>
    <property type="match status" value="2"/>
</dbReference>
<dbReference type="InterPro" id="IPR011645">
    <property type="entry name" value="HNOB_dom_associated"/>
</dbReference>
<dbReference type="InterPro" id="IPR043128">
    <property type="entry name" value="Rev_trsase/Diguanyl_cyclase"/>
</dbReference>
<dbReference type="InterPro" id="IPR052155">
    <property type="entry name" value="Biofilm_reg_signaling"/>
</dbReference>
<dbReference type="SUPFAM" id="SSF141868">
    <property type="entry name" value="EAL domain-like"/>
    <property type="match status" value="1"/>
</dbReference>
<dbReference type="PROSITE" id="PS50887">
    <property type="entry name" value="GGDEF"/>
    <property type="match status" value="1"/>
</dbReference>
<sequence length="615" mass="66380">MTFDTAQTFAAGRRWSPRPQLFAAAFPFHLVLDRDLRIVQFGPSLHRLCPTLAVDSPFESHFTVTTPRRVSTFEAMANRSRSMFLLRGVSNGHVTLRGQMLHDDLDQMLFFVGSPWVTDTTALQGLGLTLDDFAASDAVIDYVLLLQNQATALATARDLATRLQKSAEELTHQAFHDSLTGLPNRNLLAERLQAVAAPDHDSTCEHFSVLMLDLDGFKAVNDSYGHSAGDELLRIVAERLRRTVRPRDLVARLGGDEFAILVEPGADHRTEPSAAFVTTDGPTAADIADRALAALREPVSLPPPADVTIQIAVSVGIAACGGTGTADDILRNADLAMYVAKGAGKDRHERFEPIMHSAALARLELATALRTAVAGRELLLHYQPIVDTRTGRIDGVEALLRWPHPQRGFISPDEFIPVAESIGVIGDLGNWVLRTACTRVSQWPNLRLAVNVSPLQLGPALPGQVRAALADAGLSADRLTLEITETMLAADSPHVRACLQEIAADGVKLAVDDFGTGHSSLSRLRSFPIHELKIDKSFVIGLATGDSHPGLVAGVIALAHGIDLEVVAEGVESSGEYILLKNLGCEHAQGYHLGRPVPPEDIDALLRQHPTQPLS</sequence>
<dbReference type="InterPro" id="IPR029787">
    <property type="entry name" value="Nucleotide_cyclase"/>
</dbReference>
<evidence type="ECO:0000259" key="4">
    <source>
        <dbReference type="PROSITE" id="PS50883"/>
    </source>
</evidence>
<dbReference type="EMBL" id="BOPG01000085">
    <property type="protein sequence ID" value="GIJ63006.1"/>
    <property type="molecule type" value="Genomic_DNA"/>
</dbReference>
<feature type="domain" description="GGDEF" evidence="5">
    <location>
        <begin position="205"/>
        <end position="353"/>
    </location>
</feature>
<evidence type="ECO:0000256" key="3">
    <source>
        <dbReference type="ARBA" id="ARBA00023293"/>
    </source>
</evidence>
<gene>
    <name evidence="6" type="ORF">Vau01_105220</name>
</gene>
<dbReference type="Pfam" id="PF00990">
    <property type="entry name" value="GGDEF"/>
    <property type="match status" value="1"/>
</dbReference>
<organism evidence="6 7">
    <name type="scientific">Virgisporangium aurantiacum</name>
    <dbReference type="NCBI Taxonomy" id="175570"/>
    <lineage>
        <taxon>Bacteria</taxon>
        <taxon>Bacillati</taxon>
        <taxon>Actinomycetota</taxon>
        <taxon>Actinomycetes</taxon>
        <taxon>Micromonosporales</taxon>
        <taxon>Micromonosporaceae</taxon>
        <taxon>Virgisporangium</taxon>
    </lineage>
</organism>
<dbReference type="InterPro" id="IPR000160">
    <property type="entry name" value="GGDEF_dom"/>
</dbReference>